<evidence type="ECO:0000313" key="1">
    <source>
        <dbReference type="EnsemblMetazoa" id="ENSAATROPP003222"/>
    </source>
</evidence>
<reference evidence="1" key="1">
    <citation type="submission" date="2024-04" db="UniProtKB">
        <authorList>
            <consortium name="EnsemblMetazoa"/>
        </authorList>
    </citation>
    <scope>IDENTIFICATION</scope>
    <source>
        <strain evidence="1">EBRO</strain>
    </source>
</reference>
<sequence>MAGATLKQQFLPAGSGRLEVDECPNILRPPVASDEAVGSLERCLLGSVEQEHDRVAWFSWFPRENPYQFQHHRAASTIIARPGAAGYGIEVAVQQKRMPIVVLADNFHDQVLHSPVHAGTDSYVSAGYNLLIVKHLLGGIA</sequence>
<dbReference type="Proteomes" id="UP000075880">
    <property type="component" value="Unassembled WGS sequence"/>
</dbReference>
<protein>
    <submittedName>
        <fullName evidence="1">Uncharacterized protein</fullName>
    </submittedName>
</protein>
<keyword evidence="2" id="KW-1185">Reference proteome</keyword>
<evidence type="ECO:0000313" key="2">
    <source>
        <dbReference type="Proteomes" id="UP000075880"/>
    </source>
</evidence>
<dbReference type="EnsemblMetazoa" id="ENSAATROPT003355">
    <property type="protein sequence ID" value="ENSAATROPP003222"/>
    <property type="gene ID" value="ENSAATROPG002658"/>
</dbReference>
<organism evidence="1 2">
    <name type="scientific">Anopheles atroparvus</name>
    <name type="common">European mosquito</name>
    <dbReference type="NCBI Taxonomy" id="41427"/>
    <lineage>
        <taxon>Eukaryota</taxon>
        <taxon>Metazoa</taxon>
        <taxon>Ecdysozoa</taxon>
        <taxon>Arthropoda</taxon>
        <taxon>Hexapoda</taxon>
        <taxon>Insecta</taxon>
        <taxon>Pterygota</taxon>
        <taxon>Neoptera</taxon>
        <taxon>Endopterygota</taxon>
        <taxon>Diptera</taxon>
        <taxon>Nematocera</taxon>
        <taxon>Culicoidea</taxon>
        <taxon>Culicidae</taxon>
        <taxon>Anophelinae</taxon>
        <taxon>Anopheles</taxon>
    </lineage>
</organism>
<dbReference type="AlphaFoldDB" id="A0AAG5CWI5"/>
<proteinExistence type="predicted"/>
<name>A0AAG5CWI5_ANOAO</name>
<accession>A0AAG5CWI5</accession>